<protein>
    <recommendedName>
        <fullName evidence="4">Chemosensory protein</fullName>
    </recommendedName>
</protein>
<feature type="chain" id="PRO_5043497556" description="Chemosensory protein" evidence="1">
    <location>
        <begin position="20"/>
        <end position="124"/>
    </location>
</feature>
<feature type="signal peptide" evidence="1">
    <location>
        <begin position="1"/>
        <end position="19"/>
    </location>
</feature>
<evidence type="ECO:0000313" key="2">
    <source>
        <dbReference type="EMBL" id="KAK9500246.1"/>
    </source>
</evidence>
<dbReference type="Pfam" id="PF03392">
    <property type="entry name" value="OS-D"/>
    <property type="match status" value="1"/>
</dbReference>
<dbReference type="PANTHER" id="PTHR11257:SF13">
    <property type="entry name" value="GEO07322P1"/>
    <property type="match status" value="1"/>
</dbReference>
<keyword evidence="3" id="KW-1185">Reference proteome</keyword>
<organism evidence="2 3">
    <name type="scientific">Rhynocoris fuscipes</name>
    <dbReference type="NCBI Taxonomy" id="488301"/>
    <lineage>
        <taxon>Eukaryota</taxon>
        <taxon>Metazoa</taxon>
        <taxon>Ecdysozoa</taxon>
        <taxon>Arthropoda</taxon>
        <taxon>Hexapoda</taxon>
        <taxon>Insecta</taxon>
        <taxon>Pterygota</taxon>
        <taxon>Neoptera</taxon>
        <taxon>Paraneoptera</taxon>
        <taxon>Hemiptera</taxon>
        <taxon>Heteroptera</taxon>
        <taxon>Panheteroptera</taxon>
        <taxon>Cimicomorpha</taxon>
        <taxon>Reduviidae</taxon>
        <taxon>Harpactorinae</taxon>
        <taxon>Harpactorini</taxon>
        <taxon>Rhynocoris</taxon>
    </lineage>
</organism>
<proteinExistence type="predicted"/>
<keyword evidence="1" id="KW-0732">Signal</keyword>
<gene>
    <name evidence="2" type="ORF">O3M35_001540</name>
</gene>
<dbReference type="AlphaFoldDB" id="A0AAW1CPB1"/>
<dbReference type="EMBL" id="JAPXFL010000010">
    <property type="protein sequence ID" value="KAK9500246.1"/>
    <property type="molecule type" value="Genomic_DNA"/>
</dbReference>
<comment type="caution">
    <text evidence="2">The sequence shown here is derived from an EMBL/GenBank/DDBJ whole genome shotgun (WGS) entry which is preliminary data.</text>
</comment>
<name>A0AAW1CPB1_9HEMI</name>
<evidence type="ECO:0000256" key="1">
    <source>
        <dbReference type="SAM" id="SignalP"/>
    </source>
</evidence>
<dbReference type="Gene3D" id="1.10.2080.10">
    <property type="entry name" value="Insect odorant-binding protein A10/Ejaculatory bulb-specific protein 3"/>
    <property type="match status" value="1"/>
</dbReference>
<evidence type="ECO:0000313" key="3">
    <source>
        <dbReference type="Proteomes" id="UP001461498"/>
    </source>
</evidence>
<dbReference type="InterPro" id="IPR005055">
    <property type="entry name" value="A10/PebIII"/>
</dbReference>
<dbReference type="PANTHER" id="PTHR11257">
    <property type="entry name" value="CHEMOSENSORY PROTEIN-RELATED"/>
    <property type="match status" value="1"/>
</dbReference>
<accession>A0AAW1CPB1</accession>
<dbReference type="Proteomes" id="UP001461498">
    <property type="component" value="Unassembled WGS sequence"/>
</dbReference>
<dbReference type="InterPro" id="IPR036682">
    <property type="entry name" value="OS_D_A10/PebIII_sf"/>
</dbReference>
<sequence length="124" mass="14001">MKPVTLVICFLGVLGVSLAASTYTTQYDNIDIDSVLNNDRVYKRYYDCLTNKGKCTAEGKELKDALKTGCSKCTDKQKQGLEKVVKFLKTNKPKDFDELARLYDPNGEFRKRYSAEASKKGIKL</sequence>
<dbReference type="SUPFAM" id="SSF100910">
    <property type="entry name" value="Chemosensory protein Csp2"/>
    <property type="match status" value="1"/>
</dbReference>
<reference evidence="2 3" key="1">
    <citation type="submission" date="2022-12" db="EMBL/GenBank/DDBJ databases">
        <title>Chromosome-level genome assembly of true bugs.</title>
        <authorList>
            <person name="Ma L."/>
            <person name="Li H."/>
        </authorList>
    </citation>
    <scope>NUCLEOTIDE SEQUENCE [LARGE SCALE GENOMIC DNA]</scope>
    <source>
        <strain evidence="2">Lab_2022b</strain>
    </source>
</reference>
<evidence type="ECO:0008006" key="4">
    <source>
        <dbReference type="Google" id="ProtNLM"/>
    </source>
</evidence>